<protein>
    <recommendedName>
        <fullName evidence="4">Secreted protein</fullName>
    </recommendedName>
</protein>
<evidence type="ECO:0008006" key="4">
    <source>
        <dbReference type="Google" id="ProtNLM"/>
    </source>
</evidence>
<dbReference type="EMBL" id="BDHI01000017">
    <property type="protein sequence ID" value="GCB24401.1"/>
    <property type="molecule type" value="Genomic_DNA"/>
</dbReference>
<evidence type="ECO:0000313" key="3">
    <source>
        <dbReference type="Proteomes" id="UP000286921"/>
    </source>
</evidence>
<comment type="caution">
    <text evidence="2">The sequence shown here is derived from an EMBL/GenBank/DDBJ whole genome shotgun (WGS) entry which is preliminary data.</text>
</comment>
<sequence length="220" mass="24579">MLEQAARLITGCGLRLFLLPLTLTPSYPFPAVARPCASVLAPVHVDPECPAMLCDWITWVTDEIAPRRTMSNGINASFMALAGYSAAAHRHRHRHRHSHIRGILLTDFRADWSFISDRPVYCALLSLVECGKVAVLLVEARLYSVMMWYLAVFEPCIMGSPCSVPAVDRDPRQTPLAGFKVKWIQQSFSRLMAREAREHEYRDGLSPWPSGPALGGVLLH</sequence>
<keyword evidence="3" id="KW-1185">Reference proteome</keyword>
<organism evidence="2 3">
    <name type="scientific">Aspergillus awamori</name>
    <name type="common">Black koji mold</name>
    <dbReference type="NCBI Taxonomy" id="105351"/>
    <lineage>
        <taxon>Eukaryota</taxon>
        <taxon>Fungi</taxon>
        <taxon>Dikarya</taxon>
        <taxon>Ascomycota</taxon>
        <taxon>Pezizomycotina</taxon>
        <taxon>Eurotiomycetes</taxon>
        <taxon>Eurotiomycetidae</taxon>
        <taxon>Eurotiales</taxon>
        <taxon>Aspergillaceae</taxon>
        <taxon>Aspergillus</taxon>
    </lineage>
</organism>
<keyword evidence="1" id="KW-0732">Signal</keyword>
<name>A0A401KYT8_ASPAW</name>
<feature type="signal peptide" evidence="1">
    <location>
        <begin position="1"/>
        <end position="33"/>
    </location>
</feature>
<accession>A0A401KYT8</accession>
<evidence type="ECO:0000256" key="1">
    <source>
        <dbReference type="SAM" id="SignalP"/>
    </source>
</evidence>
<evidence type="ECO:0000313" key="2">
    <source>
        <dbReference type="EMBL" id="GCB24401.1"/>
    </source>
</evidence>
<reference evidence="2 3" key="1">
    <citation type="submission" date="2016-09" db="EMBL/GenBank/DDBJ databases">
        <title>Aspergillus awamori IFM 58123T.</title>
        <authorList>
            <person name="Kusuya Y."/>
            <person name="Shimizu M."/>
            <person name="Takahashi H."/>
            <person name="Yaguchi T."/>
        </authorList>
    </citation>
    <scope>NUCLEOTIDE SEQUENCE [LARGE SCALE GENOMIC DNA]</scope>
    <source>
        <strain evidence="2 3">IFM 58123</strain>
    </source>
</reference>
<dbReference type="Proteomes" id="UP000286921">
    <property type="component" value="Unassembled WGS sequence"/>
</dbReference>
<feature type="chain" id="PRO_5019276633" description="Secreted protein" evidence="1">
    <location>
        <begin position="34"/>
        <end position="220"/>
    </location>
</feature>
<proteinExistence type="predicted"/>
<gene>
    <name evidence="2" type="ORF">AAWM_07286</name>
</gene>
<dbReference type="AlphaFoldDB" id="A0A401KYT8"/>